<proteinExistence type="predicted"/>
<keyword evidence="2" id="KW-1185">Reference proteome</keyword>
<accession>A0A371PVP4</accession>
<dbReference type="AlphaFoldDB" id="A0A371PVP4"/>
<dbReference type="EMBL" id="QUAC01000246">
    <property type="protein sequence ID" value="REK86518.1"/>
    <property type="molecule type" value="Genomic_DNA"/>
</dbReference>
<comment type="caution">
    <text evidence="1">The sequence shown here is derived from an EMBL/GenBank/DDBJ whole genome shotgun (WGS) entry which is preliminary data.</text>
</comment>
<gene>
    <name evidence="1" type="ORF">DY245_32205</name>
</gene>
<organism evidence="1 2">
    <name type="scientific">Streptomyces inhibens</name>
    <dbReference type="NCBI Taxonomy" id="2293571"/>
    <lineage>
        <taxon>Bacteria</taxon>
        <taxon>Bacillati</taxon>
        <taxon>Actinomycetota</taxon>
        <taxon>Actinomycetes</taxon>
        <taxon>Kitasatosporales</taxon>
        <taxon>Streptomycetaceae</taxon>
        <taxon>Streptomyces</taxon>
    </lineage>
</organism>
<sequence>MESRLKILLSEEGAEAERVAKLTGYLRDELLHLDVDDVTAVPGTEVPPGARAVDVAQVGALLVTLGSSTTALRQVASAIREWWSRCRDSRPSVRLAMDDDVLEISEATPE</sequence>
<name>A0A371PVP4_STRIH</name>
<reference evidence="1 2" key="1">
    <citation type="submission" date="2018-08" db="EMBL/GenBank/DDBJ databases">
        <title>Streptomyces NEAU-D10 sp. nov., a novel Actinomycete isolated from soil.</title>
        <authorList>
            <person name="Jin L."/>
        </authorList>
    </citation>
    <scope>NUCLEOTIDE SEQUENCE [LARGE SCALE GENOMIC DNA]</scope>
    <source>
        <strain evidence="1 2">NEAU-D10</strain>
    </source>
</reference>
<evidence type="ECO:0000313" key="2">
    <source>
        <dbReference type="Proteomes" id="UP000262477"/>
    </source>
</evidence>
<evidence type="ECO:0000313" key="1">
    <source>
        <dbReference type="EMBL" id="REK86518.1"/>
    </source>
</evidence>
<dbReference type="Proteomes" id="UP000262477">
    <property type="component" value="Unassembled WGS sequence"/>
</dbReference>
<protein>
    <submittedName>
        <fullName evidence="1">Uncharacterized protein</fullName>
    </submittedName>
</protein>
<dbReference type="OrthoDB" id="4557965at2"/>